<protein>
    <submittedName>
        <fullName evidence="3">Uncharacterized protein</fullName>
    </submittedName>
</protein>
<dbReference type="Proteomes" id="UP000324897">
    <property type="component" value="Chromosome 1"/>
</dbReference>
<keyword evidence="4" id="KW-1185">Reference proteome</keyword>
<reference evidence="3 4" key="1">
    <citation type="journal article" date="2019" name="Sci. Rep.">
        <title>A high-quality genome of Eragrostis curvula grass provides insights into Poaceae evolution and supports new strategies to enhance forage quality.</title>
        <authorList>
            <person name="Carballo J."/>
            <person name="Santos B.A.C.M."/>
            <person name="Zappacosta D."/>
            <person name="Garbus I."/>
            <person name="Selva J.P."/>
            <person name="Gallo C.A."/>
            <person name="Diaz A."/>
            <person name="Albertini E."/>
            <person name="Caccamo M."/>
            <person name="Echenique V."/>
        </authorList>
    </citation>
    <scope>NUCLEOTIDE SEQUENCE [LARGE SCALE GENOMIC DNA]</scope>
    <source>
        <strain evidence="4">cv. Victoria</strain>
        <tissue evidence="3">Leaf</tissue>
    </source>
</reference>
<dbReference type="AlphaFoldDB" id="A0A5J9UYL7"/>
<dbReference type="GO" id="GO:0032196">
    <property type="term" value="P:transposition"/>
    <property type="evidence" value="ECO:0007669"/>
    <property type="project" value="InterPro"/>
</dbReference>
<feature type="non-terminal residue" evidence="3">
    <location>
        <position position="1"/>
    </location>
</feature>
<feature type="coiled-coil region" evidence="1">
    <location>
        <begin position="226"/>
        <end position="253"/>
    </location>
</feature>
<dbReference type="EMBL" id="RWGY01000011">
    <property type="protein sequence ID" value="TVU28949.1"/>
    <property type="molecule type" value="Genomic_DNA"/>
</dbReference>
<feature type="compositionally biased region" description="Polar residues" evidence="2">
    <location>
        <begin position="276"/>
        <end position="287"/>
    </location>
</feature>
<gene>
    <name evidence="3" type="ORF">EJB05_20488</name>
</gene>
<sequence>SFFTADDELLEELDQNIEKYCQDRVPKILCQARVDAVKKFYGKDGKGQKLSNVELDYEQYKSCKLDWFSDEAWNAMCHWWTSEKYKELRKRGQEARFTNEDYAQQRGGSLPFPTIQQNLEYRFGPEKAGGLDTYKVQMAGFKASLSGSGKTLSKKVQKRIVDYSQAMEKEYGEEWEKRNELDGTVMYQTFDGLKHGRFPMGNGSLKKAEVLATVKHKRTRYSGSSYQAMQRQNEELQQEVAELRERDARREQMMQHQQDLLKALCQKVNIDIPPTILTSWESQQARTSESRIDDSNNSEQEGVHAE</sequence>
<accession>A0A5J9UYL7</accession>
<dbReference type="PANTHER" id="PTHR33157:SF5">
    <property type="entry name" value="OS09G0314100 PROTEIN"/>
    <property type="match status" value="1"/>
</dbReference>
<dbReference type="Gramene" id="TVU28949">
    <property type="protein sequence ID" value="TVU28949"/>
    <property type="gene ID" value="EJB05_20488"/>
</dbReference>
<evidence type="ECO:0000313" key="4">
    <source>
        <dbReference type="Proteomes" id="UP000324897"/>
    </source>
</evidence>
<evidence type="ECO:0000256" key="2">
    <source>
        <dbReference type="SAM" id="MobiDB-lite"/>
    </source>
</evidence>
<evidence type="ECO:0000256" key="1">
    <source>
        <dbReference type="SAM" id="Coils"/>
    </source>
</evidence>
<proteinExistence type="predicted"/>
<organism evidence="3 4">
    <name type="scientific">Eragrostis curvula</name>
    <name type="common">weeping love grass</name>
    <dbReference type="NCBI Taxonomy" id="38414"/>
    <lineage>
        <taxon>Eukaryota</taxon>
        <taxon>Viridiplantae</taxon>
        <taxon>Streptophyta</taxon>
        <taxon>Embryophyta</taxon>
        <taxon>Tracheophyta</taxon>
        <taxon>Spermatophyta</taxon>
        <taxon>Magnoliopsida</taxon>
        <taxon>Liliopsida</taxon>
        <taxon>Poales</taxon>
        <taxon>Poaceae</taxon>
        <taxon>PACMAD clade</taxon>
        <taxon>Chloridoideae</taxon>
        <taxon>Eragrostideae</taxon>
        <taxon>Eragrostidinae</taxon>
        <taxon>Eragrostis</taxon>
    </lineage>
</organism>
<name>A0A5J9UYL7_9POAL</name>
<dbReference type="PANTHER" id="PTHR33157">
    <property type="entry name" value="AUTONOMOUS TRANSPOSABLE ELEMENT EN-1 MOSAIC PROTEIN-RELATED"/>
    <property type="match status" value="1"/>
</dbReference>
<keyword evidence="1" id="KW-0175">Coiled coil</keyword>
<evidence type="ECO:0000313" key="3">
    <source>
        <dbReference type="EMBL" id="TVU28949.1"/>
    </source>
</evidence>
<dbReference type="InterPro" id="IPR039266">
    <property type="entry name" value="EN-1/SPM"/>
</dbReference>
<comment type="caution">
    <text evidence="3">The sequence shown here is derived from an EMBL/GenBank/DDBJ whole genome shotgun (WGS) entry which is preliminary data.</text>
</comment>
<feature type="region of interest" description="Disordered" evidence="2">
    <location>
        <begin position="276"/>
        <end position="306"/>
    </location>
</feature>